<accession>A0AAV4W9T5</accession>
<evidence type="ECO:0000313" key="1">
    <source>
        <dbReference type="EMBL" id="GIY78969.1"/>
    </source>
</evidence>
<organism evidence="1 2">
    <name type="scientific">Caerostris darwini</name>
    <dbReference type="NCBI Taxonomy" id="1538125"/>
    <lineage>
        <taxon>Eukaryota</taxon>
        <taxon>Metazoa</taxon>
        <taxon>Ecdysozoa</taxon>
        <taxon>Arthropoda</taxon>
        <taxon>Chelicerata</taxon>
        <taxon>Arachnida</taxon>
        <taxon>Araneae</taxon>
        <taxon>Araneomorphae</taxon>
        <taxon>Entelegynae</taxon>
        <taxon>Araneoidea</taxon>
        <taxon>Araneidae</taxon>
        <taxon>Caerostris</taxon>
    </lineage>
</organism>
<gene>
    <name evidence="1" type="ORF">CDAR_246271</name>
</gene>
<sequence length="99" mass="11839">MSDWTLIFKGNPLRQEQRPTRSRKKYFQHSMKSEVQVIPSLVTPAAKTWLERRTDNPQQKLVSLREEKKFPIKEVVKRKLLRLNSGQGKENFFSFFILF</sequence>
<dbReference type="Proteomes" id="UP001054837">
    <property type="component" value="Unassembled WGS sequence"/>
</dbReference>
<dbReference type="AlphaFoldDB" id="A0AAV4W9T5"/>
<reference evidence="1 2" key="1">
    <citation type="submission" date="2021-06" db="EMBL/GenBank/DDBJ databases">
        <title>Caerostris darwini draft genome.</title>
        <authorList>
            <person name="Kono N."/>
            <person name="Arakawa K."/>
        </authorList>
    </citation>
    <scope>NUCLEOTIDE SEQUENCE [LARGE SCALE GENOMIC DNA]</scope>
</reference>
<name>A0AAV4W9T5_9ARAC</name>
<dbReference type="EMBL" id="BPLQ01014297">
    <property type="protein sequence ID" value="GIY78969.1"/>
    <property type="molecule type" value="Genomic_DNA"/>
</dbReference>
<proteinExistence type="predicted"/>
<keyword evidence="2" id="KW-1185">Reference proteome</keyword>
<protein>
    <submittedName>
        <fullName evidence="1">Uncharacterized protein</fullName>
    </submittedName>
</protein>
<evidence type="ECO:0000313" key="2">
    <source>
        <dbReference type="Proteomes" id="UP001054837"/>
    </source>
</evidence>
<comment type="caution">
    <text evidence="1">The sequence shown here is derived from an EMBL/GenBank/DDBJ whole genome shotgun (WGS) entry which is preliminary data.</text>
</comment>